<dbReference type="EMBL" id="DRBW01000235">
    <property type="protein sequence ID" value="HDM90820.1"/>
    <property type="molecule type" value="Genomic_DNA"/>
</dbReference>
<keyword evidence="2" id="KW-0808">Transferase</keyword>
<sequence>MKVLIVPRDGLGDLVLSLPLANALKKHRPGWEVFYLVNRKQASMTWGHPLVDEEVLMEPGLAVYEKARFLRSFHFDIVIDLYPSPESALTLALAGIPQRVGTMYRWFSFLYTYRAKVRKHPSIKHEAEYNLEYLTPLGIRAELERPSLYLREEEKRWARQLLEGIPGPVIAINPSSGGTSRNWPFEKYRDLTRKLKERGFGIVITGDRGPEMDVEGILDLRGKTSIRELMAVLEASSILVSSSTGPMHIACALDTPTVSLFYAEGVAGPTRWGPLHPLSIVLTSEPGDQHLESISIDEVIAAVEKILESSG</sequence>
<dbReference type="Pfam" id="PF01075">
    <property type="entry name" value="Glyco_transf_9"/>
    <property type="match status" value="1"/>
</dbReference>
<dbReference type="Proteomes" id="UP000885931">
    <property type="component" value="Unassembled WGS sequence"/>
</dbReference>
<dbReference type="AlphaFoldDB" id="A0A7C1BGF3"/>
<dbReference type="CDD" id="cd03789">
    <property type="entry name" value="GT9_LPS_heptosyltransferase"/>
    <property type="match status" value="1"/>
</dbReference>
<dbReference type="GO" id="GO:0008713">
    <property type="term" value="F:ADP-heptose-lipopolysaccharide heptosyltransferase activity"/>
    <property type="evidence" value="ECO:0007669"/>
    <property type="project" value="TreeGrafter"/>
</dbReference>
<proteinExistence type="predicted"/>
<dbReference type="GO" id="GO:0009244">
    <property type="term" value="P:lipopolysaccharide core region biosynthetic process"/>
    <property type="evidence" value="ECO:0007669"/>
    <property type="project" value="TreeGrafter"/>
</dbReference>
<dbReference type="PANTHER" id="PTHR30160">
    <property type="entry name" value="TETRAACYLDISACCHARIDE 4'-KINASE-RELATED"/>
    <property type="match status" value="1"/>
</dbReference>
<dbReference type="InterPro" id="IPR051199">
    <property type="entry name" value="LPS_LOS_Heptosyltrfase"/>
</dbReference>
<dbReference type="SUPFAM" id="SSF53756">
    <property type="entry name" value="UDP-Glycosyltransferase/glycogen phosphorylase"/>
    <property type="match status" value="1"/>
</dbReference>
<keyword evidence="1" id="KW-0328">Glycosyltransferase</keyword>
<dbReference type="Gene3D" id="3.40.50.2000">
    <property type="entry name" value="Glycogen Phosphorylase B"/>
    <property type="match status" value="2"/>
</dbReference>
<reference evidence="3" key="1">
    <citation type="journal article" date="2020" name="mSystems">
        <title>Genome- and Community-Level Interaction Insights into Carbon Utilization and Element Cycling Functions of Hydrothermarchaeota in Hydrothermal Sediment.</title>
        <authorList>
            <person name="Zhou Z."/>
            <person name="Liu Y."/>
            <person name="Xu W."/>
            <person name="Pan J."/>
            <person name="Luo Z.H."/>
            <person name="Li M."/>
        </authorList>
    </citation>
    <scope>NUCLEOTIDE SEQUENCE [LARGE SCALE GENOMIC DNA]</scope>
    <source>
        <strain evidence="3">HyVt-237</strain>
    </source>
</reference>
<protein>
    <submittedName>
        <fullName evidence="3">Lipopolysaccharide heptosyltransferase family protein</fullName>
    </submittedName>
</protein>
<accession>A0A7C1BGF3</accession>
<evidence type="ECO:0000256" key="2">
    <source>
        <dbReference type="ARBA" id="ARBA00022679"/>
    </source>
</evidence>
<name>A0A7C1BGF3_UNCW3</name>
<evidence type="ECO:0000313" key="3">
    <source>
        <dbReference type="EMBL" id="HDM90820.1"/>
    </source>
</evidence>
<organism evidence="3">
    <name type="scientific">candidate division WOR-3 bacterium</name>
    <dbReference type="NCBI Taxonomy" id="2052148"/>
    <lineage>
        <taxon>Bacteria</taxon>
        <taxon>Bacteria division WOR-3</taxon>
    </lineage>
</organism>
<comment type="caution">
    <text evidence="3">The sequence shown here is derived from an EMBL/GenBank/DDBJ whole genome shotgun (WGS) entry which is preliminary data.</text>
</comment>
<gene>
    <name evidence="3" type="ORF">ENG67_06415</name>
</gene>
<dbReference type="InterPro" id="IPR002201">
    <property type="entry name" value="Glyco_trans_9"/>
</dbReference>
<evidence type="ECO:0000256" key="1">
    <source>
        <dbReference type="ARBA" id="ARBA00022676"/>
    </source>
</evidence>
<dbReference type="GO" id="GO:0005829">
    <property type="term" value="C:cytosol"/>
    <property type="evidence" value="ECO:0007669"/>
    <property type="project" value="TreeGrafter"/>
</dbReference>